<dbReference type="InterPro" id="IPR017896">
    <property type="entry name" value="4Fe4S_Fe-S-bd"/>
</dbReference>
<comment type="caution">
    <text evidence="5">The sequence shown here is derived from an EMBL/GenBank/DDBJ whole genome shotgun (WGS) entry which is preliminary data.</text>
</comment>
<evidence type="ECO:0000259" key="4">
    <source>
        <dbReference type="PROSITE" id="PS51379"/>
    </source>
</evidence>
<dbReference type="Gene3D" id="3.30.70.20">
    <property type="match status" value="1"/>
</dbReference>
<organism evidence="5 6">
    <name type="scientific">Candidatus Coatesbacteria bacterium RBG_13_66_14</name>
    <dbReference type="NCBI Taxonomy" id="1817816"/>
    <lineage>
        <taxon>Bacteria</taxon>
        <taxon>Candidatus Coatesiibacteriota</taxon>
    </lineage>
</organism>
<dbReference type="PANTHER" id="PTHR32479:SF19">
    <property type="entry name" value="ANAEROBIC GLYCEROL-3-PHOSPHATE DEHYDROGENASE SUBUNIT C"/>
    <property type="match status" value="1"/>
</dbReference>
<dbReference type="PROSITE" id="PS51379">
    <property type="entry name" value="4FE4S_FER_2"/>
    <property type="match status" value="2"/>
</dbReference>
<proteinExistence type="predicted"/>
<evidence type="ECO:0000313" key="6">
    <source>
        <dbReference type="Proteomes" id="UP000177187"/>
    </source>
</evidence>
<dbReference type="GO" id="GO:0051536">
    <property type="term" value="F:iron-sulfur cluster binding"/>
    <property type="evidence" value="ECO:0007669"/>
    <property type="project" value="UniProtKB-KW"/>
</dbReference>
<keyword evidence="1" id="KW-0479">Metal-binding</keyword>
<feature type="domain" description="4Fe-4S ferredoxin-type" evidence="4">
    <location>
        <begin position="106"/>
        <end position="134"/>
    </location>
</feature>
<keyword evidence="3" id="KW-0411">Iron-sulfur</keyword>
<evidence type="ECO:0000313" key="5">
    <source>
        <dbReference type="EMBL" id="OGD74739.1"/>
    </source>
</evidence>
<name>A0A1F5F540_9BACT</name>
<feature type="domain" description="4Fe-4S ferredoxin-type" evidence="4">
    <location>
        <begin position="135"/>
        <end position="164"/>
    </location>
</feature>
<gene>
    <name evidence="5" type="ORF">A2Y64_08875</name>
</gene>
<dbReference type="InterPro" id="IPR017900">
    <property type="entry name" value="4Fe4S_Fe_S_CS"/>
</dbReference>
<dbReference type="PROSITE" id="PS00198">
    <property type="entry name" value="4FE4S_FER_1"/>
    <property type="match status" value="1"/>
</dbReference>
<keyword evidence="2" id="KW-0408">Iron</keyword>
<dbReference type="PANTHER" id="PTHR32479">
    <property type="entry name" value="GLYCOLATE OXIDASE IRON-SULFUR SUBUNIT"/>
    <property type="match status" value="1"/>
</dbReference>
<dbReference type="Proteomes" id="UP000177187">
    <property type="component" value="Unassembled WGS sequence"/>
</dbReference>
<dbReference type="EMBL" id="MFAF01000095">
    <property type="protein sequence ID" value="OGD74739.1"/>
    <property type="molecule type" value="Genomic_DNA"/>
</dbReference>
<accession>A0A1F5F540</accession>
<dbReference type="Pfam" id="PF12838">
    <property type="entry name" value="Fer4_7"/>
    <property type="match status" value="1"/>
</dbReference>
<dbReference type="Pfam" id="PF13183">
    <property type="entry name" value="Fer4_8"/>
    <property type="match status" value="1"/>
</dbReference>
<reference evidence="5 6" key="1">
    <citation type="journal article" date="2016" name="Nat. Commun.">
        <title>Thousands of microbial genomes shed light on interconnected biogeochemical processes in an aquifer system.</title>
        <authorList>
            <person name="Anantharaman K."/>
            <person name="Brown C.T."/>
            <person name="Hug L.A."/>
            <person name="Sharon I."/>
            <person name="Castelle C.J."/>
            <person name="Probst A.J."/>
            <person name="Thomas B.C."/>
            <person name="Singh A."/>
            <person name="Wilkins M.J."/>
            <person name="Karaoz U."/>
            <person name="Brodie E.L."/>
            <person name="Williams K.H."/>
            <person name="Hubbard S.S."/>
            <person name="Banfield J.F."/>
        </authorList>
    </citation>
    <scope>NUCLEOTIDE SEQUENCE [LARGE SCALE GENOMIC DNA]</scope>
</reference>
<protein>
    <recommendedName>
        <fullName evidence="4">4Fe-4S ferredoxin-type domain-containing protein</fullName>
    </recommendedName>
</protein>
<sequence length="183" mass="20310">MAAPYERLKSWMHELNLCIRCGYCYELCHLYKSHAYETDTPRGKLLLIYGLLTGALQPDPGMVEKVVQCFYCKNCERSCSSKVSLTKIFTDAKADFLDAGIDFRGLAARTDDDLCSRCRVCQAVCKNEAISFGEDGKKIDIVKCEGCGVCAATCPSNAIIMVEGFGVTRGELRETVRAFLEEV</sequence>
<dbReference type="GO" id="GO:0046872">
    <property type="term" value="F:metal ion binding"/>
    <property type="evidence" value="ECO:0007669"/>
    <property type="project" value="UniProtKB-KW"/>
</dbReference>
<evidence type="ECO:0000256" key="1">
    <source>
        <dbReference type="ARBA" id="ARBA00022723"/>
    </source>
</evidence>
<evidence type="ECO:0000256" key="3">
    <source>
        <dbReference type="ARBA" id="ARBA00023014"/>
    </source>
</evidence>
<dbReference type="AlphaFoldDB" id="A0A1F5F540"/>
<evidence type="ECO:0000256" key="2">
    <source>
        <dbReference type="ARBA" id="ARBA00023004"/>
    </source>
</evidence>
<dbReference type="Gene3D" id="1.10.1060.10">
    <property type="entry name" value="Alpha-helical ferredoxin"/>
    <property type="match status" value="1"/>
</dbReference>
<dbReference type="STRING" id="1817816.A2Y64_08875"/>
<dbReference type="InterPro" id="IPR009051">
    <property type="entry name" value="Helical_ferredxn"/>
</dbReference>
<dbReference type="SUPFAM" id="SSF54862">
    <property type="entry name" value="4Fe-4S ferredoxins"/>
    <property type="match status" value="1"/>
</dbReference>